<sequence>KRSIPHETSVEGLHKYFKPLNELSNQIISSSLEIKSAHVNDIPTNDPSELSFSLTSTSSVVDKISYLHIYEQ</sequence>
<protein>
    <submittedName>
        <fullName evidence="1">Uncharacterized protein</fullName>
    </submittedName>
</protein>
<name>A0A820AQH7_9BILA</name>
<feature type="non-terminal residue" evidence="1">
    <location>
        <position position="1"/>
    </location>
</feature>
<organism evidence="1 2">
    <name type="scientific">Rotaria sordida</name>
    <dbReference type="NCBI Taxonomy" id="392033"/>
    <lineage>
        <taxon>Eukaryota</taxon>
        <taxon>Metazoa</taxon>
        <taxon>Spiralia</taxon>
        <taxon>Gnathifera</taxon>
        <taxon>Rotifera</taxon>
        <taxon>Eurotatoria</taxon>
        <taxon>Bdelloidea</taxon>
        <taxon>Philodinida</taxon>
        <taxon>Philodinidae</taxon>
        <taxon>Rotaria</taxon>
    </lineage>
</organism>
<evidence type="ECO:0000313" key="2">
    <source>
        <dbReference type="Proteomes" id="UP000663823"/>
    </source>
</evidence>
<dbReference type="AlphaFoldDB" id="A0A820AQH7"/>
<proteinExistence type="predicted"/>
<evidence type="ECO:0000313" key="1">
    <source>
        <dbReference type="EMBL" id="CAF4186846.1"/>
    </source>
</evidence>
<dbReference type="EMBL" id="CAJOAX010019241">
    <property type="protein sequence ID" value="CAF4186846.1"/>
    <property type="molecule type" value="Genomic_DNA"/>
</dbReference>
<reference evidence="1" key="1">
    <citation type="submission" date="2021-02" db="EMBL/GenBank/DDBJ databases">
        <authorList>
            <person name="Nowell W R."/>
        </authorList>
    </citation>
    <scope>NUCLEOTIDE SEQUENCE</scope>
</reference>
<dbReference type="Proteomes" id="UP000663823">
    <property type="component" value="Unassembled WGS sequence"/>
</dbReference>
<accession>A0A820AQH7</accession>
<gene>
    <name evidence="1" type="ORF">OTI717_LOCUS37954</name>
</gene>
<comment type="caution">
    <text evidence="1">The sequence shown here is derived from an EMBL/GenBank/DDBJ whole genome shotgun (WGS) entry which is preliminary data.</text>
</comment>